<dbReference type="Gene3D" id="3.40.309.10">
    <property type="entry name" value="Aldehyde Dehydrogenase, Chain A, domain 2"/>
    <property type="match status" value="1"/>
</dbReference>
<comment type="caution">
    <text evidence="3">The sequence shown here is derived from an EMBL/GenBank/DDBJ whole genome shotgun (WGS) entry which is preliminary data.</text>
</comment>
<keyword evidence="1" id="KW-0560">Oxidoreductase</keyword>
<keyword evidence="4" id="KW-1185">Reference proteome</keyword>
<dbReference type="CDD" id="cd07129">
    <property type="entry name" value="ALDH_KGSADH"/>
    <property type="match status" value="1"/>
</dbReference>
<feature type="domain" description="Aldehyde dehydrogenase" evidence="2">
    <location>
        <begin position="6"/>
        <end position="283"/>
    </location>
</feature>
<dbReference type="InterPro" id="IPR016162">
    <property type="entry name" value="Ald_DH_N"/>
</dbReference>
<gene>
    <name evidence="3" type="ORF">ACFQS3_02070</name>
</gene>
<reference evidence="4" key="1">
    <citation type="journal article" date="2019" name="Int. J. Syst. Evol. Microbiol.">
        <title>The Global Catalogue of Microorganisms (GCM) 10K type strain sequencing project: providing services to taxonomists for standard genome sequencing and annotation.</title>
        <authorList>
            <consortium name="The Broad Institute Genomics Platform"/>
            <consortium name="The Broad Institute Genome Sequencing Center for Infectious Disease"/>
            <person name="Wu L."/>
            <person name="Ma J."/>
        </authorList>
    </citation>
    <scope>NUCLEOTIDE SEQUENCE [LARGE SCALE GENOMIC DNA]</scope>
    <source>
        <strain evidence="4">KACC 12634</strain>
    </source>
</reference>
<dbReference type="EMBL" id="JBHSYS010000001">
    <property type="protein sequence ID" value="MFC6955975.1"/>
    <property type="molecule type" value="Genomic_DNA"/>
</dbReference>
<evidence type="ECO:0000259" key="2">
    <source>
        <dbReference type="Pfam" id="PF00171"/>
    </source>
</evidence>
<name>A0ABW2D134_9ACTN</name>
<dbReference type="SUPFAM" id="SSF53720">
    <property type="entry name" value="ALDH-like"/>
    <property type="match status" value="1"/>
</dbReference>
<protein>
    <submittedName>
        <fullName evidence="3">Aldehyde dehydrogenase (NADP(+))</fullName>
    </submittedName>
</protein>
<dbReference type="RefSeq" id="WP_382353135.1">
    <property type="nucleotide sequence ID" value="NZ_JBHMBP010000004.1"/>
</dbReference>
<dbReference type="InterPro" id="IPR044151">
    <property type="entry name" value="ALDH_KGSADH"/>
</dbReference>
<dbReference type="PANTHER" id="PTHR43353:SF3">
    <property type="entry name" value="ALDEHYDE DEHYDROGENASE-RELATED"/>
    <property type="match status" value="1"/>
</dbReference>
<dbReference type="InterPro" id="IPR050740">
    <property type="entry name" value="Aldehyde_DH_Superfamily"/>
</dbReference>
<dbReference type="Gene3D" id="3.40.605.10">
    <property type="entry name" value="Aldehyde Dehydrogenase, Chain A, domain 1"/>
    <property type="match status" value="1"/>
</dbReference>
<dbReference type="PANTHER" id="PTHR43353">
    <property type="entry name" value="SUCCINATE-SEMIALDEHYDE DEHYDROGENASE, MITOCHONDRIAL"/>
    <property type="match status" value="1"/>
</dbReference>
<organism evidence="3 4">
    <name type="scientific">Glycomyces mayteni</name>
    <dbReference type="NCBI Taxonomy" id="543887"/>
    <lineage>
        <taxon>Bacteria</taxon>
        <taxon>Bacillati</taxon>
        <taxon>Actinomycetota</taxon>
        <taxon>Actinomycetes</taxon>
        <taxon>Glycomycetales</taxon>
        <taxon>Glycomycetaceae</taxon>
        <taxon>Glycomyces</taxon>
    </lineage>
</organism>
<evidence type="ECO:0000313" key="3">
    <source>
        <dbReference type="EMBL" id="MFC6955975.1"/>
    </source>
</evidence>
<dbReference type="InterPro" id="IPR015590">
    <property type="entry name" value="Aldehyde_DH_dom"/>
</dbReference>
<proteinExistence type="predicted"/>
<dbReference type="InterPro" id="IPR016163">
    <property type="entry name" value="Ald_DH_C"/>
</dbReference>
<accession>A0ABW2D134</accession>
<dbReference type="InterPro" id="IPR016161">
    <property type="entry name" value="Ald_DH/histidinol_DH"/>
</dbReference>
<evidence type="ECO:0000313" key="4">
    <source>
        <dbReference type="Proteomes" id="UP001596470"/>
    </source>
</evidence>
<evidence type="ECO:0000256" key="1">
    <source>
        <dbReference type="ARBA" id="ARBA00023002"/>
    </source>
</evidence>
<sequence length="457" mass="47440">MSRFPDVDQAVAAAAAAFQPYRQTSPSARAAFLDTIADRIEAIPELPETVHRETHLPVARAENERGRTSNQLRMFARLLEDETWNRPRTAPGDPDLRLRHVPLGPVAVFGASNFPLAFSAAGGDTAAALAAGAPVVVKAHEAHPETSKLVGNAIRDALKAHGLPEGVFTLLFGPGRTLGQALVAHPGIKAVAFTGSRAAGLAIAATAAARPVPVPVYAEMSSVNPVFLLPGALAADPEGLARGFAASAVLGSGQFCTNPGLVFARTGTGLDAFLETAAAAVNGTPAQPMLTDGIRAAYEAGRDRLAALPGTALLAEGPGEPAAALYRTDAATFLAEPALRDEVFGATSVIVTVDSEEETHRIIDVLEGQLTATIHTRPGDADEAARLVPRLELLAGRIVHGGWPTGVAVGPATVHGGPFPATTDARTTSVGTLAIDRFLRPVAYQDFPADLLPEELR</sequence>
<dbReference type="Pfam" id="PF00171">
    <property type="entry name" value="Aldedh"/>
    <property type="match status" value="1"/>
</dbReference>
<dbReference type="Proteomes" id="UP001596470">
    <property type="component" value="Unassembled WGS sequence"/>
</dbReference>